<dbReference type="KEGG" id="msil:METEAL_07990"/>
<name>A0AA48GP80_9BACT</name>
<evidence type="ECO:0000313" key="2">
    <source>
        <dbReference type="EMBL" id="BDU71625.1"/>
    </source>
</evidence>
<proteinExistence type="predicted"/>
<gene>
    <name evidence="2" type="ORF">METEAL_07990</name>
</gene>
<protein>
    <submittedName>
        <fullName evidence="2">Uncharacterized protein</fullName>
    </submittedName>
</protein>
<evidence type="ECO:0000256" key="1">
    <source>
        <dbReference type="SAM" id="SignalP"/>
    </source>
</evidence>
<sequence>MITKLIGIATLFAASSALPAAPAPTLSAREVAPEGQTVLTASVEGLCGGRRCAGVPRCGGRRCAGIPRCGRRCAGVPRCGRRCATQPRCGWGH</sequence>
<accession>A0AA48GP80</accession>
<keyword evidence="1" id="KW-0732">Signal</keyword>
<keyword evidence="3" id="KW-1185">Reference proteome</keyword>
<reference evidence="3" key="1">
    <citation type="journal article" date="2023" name="Int. J. Syst. Evol. Microbiol.">
        <title>Mesoterricola silvestris gen. nov., sp. nov., Mesoterricola sediminis sp. nov., Geothrix oryzae sp. nov., Geothrix edaphica sp. nov., Geothrix rubra sp. nov., and Geothrix limicola sp. nov., six novel members of Acidobacteriota isolated from soils.</title>
        <authorList>
            <person name="Itoh H."/>
            <person name="Sugisawa Y."/>
            <person name="Mise K."/>
            <person name="Xu Z."/>
            <person name="Kuniyasu M."/>
            <person name="Ushijima N."/>
            <person name="Kawano K."/>
            <person name="Kobayashi E."/>
            <person name="Shiratori Y."/>
            <person name="Masuda Y."/>
            <person name="Senoo K."/>
        </authorList>
    </citation>
    <scope>NUCLEOTIDE SEQUENCE [LARGE SCALE GENOMIC DNA]</scope>
    <source>
        <strain evidence="3">W79</strain>
    </source>
</reference>
<feature type="chain" id="PRO_5041417231" evidence="1">
    <location>
        <begin position="21"/>
        <end position="93"/>
    </location>
</feature>
<dbReference type="EMBL" id="AP027080">
    <property type="protein sequence ID" value="BDU71625.1"/>
    <property type="molecule type" value="Genomic_DNA"/>
</dbReference>
<dbReference type="AlphaFoldDB" id="A0AA48GP80"/>
<feature type="signal peptide" evidence="1">
    <location>
        <begin position="1"/>
        <end position="20"/>
    </location>
</feature>
<dbReference type="RefSeq" id="WP_316414517.1">
    <property type="nucleotide sequence ID" value="NZ_AP027080.1"/>
</dbReference>
<organism evidence="2 3">
    <name type="scientific">Mesoterricola silvestris</name>
    <dbReference type="NCBI Taxonomy" id="2927979"/>
    <lineage>
        <taxon>Bacteria</taxon>
        <taxon>Pseudomonadati</taxon>
        <taxon>Acidobacteriota</taxon>
        <taxon>Holophagae</taxon>
        <taxon>Holophagales</taxon>
        <taxon>Holophagaceae</taxon>
        <taxon>Mesoterricola</taxon>
    </lineage>
</organism>
<dbReference type="Proteomes" id="UP001238179">
    <property type="component" value="Chromosome"/>
</dbReference>
<evidence type="ECO:0000313" key="3">
    <source>
        <dbReference type="Proteomes" id="UP001238179"/>
    </source>
</evidence>